<reference evidence="2" key="1">
    <citation type="journal article" date="2022" name="Int. J. Mol. Sci.">
        <title>Draft Genome of Tanacetum Coccineum: Genomic Comparison of Closely Related Tanacetum-Family Plants.</title>
        <authorList>
            <person name="Yamashiro T."/>
            <person name="Shiraishi A."/>
            <person name="Nakayama K."/>
            <person name="Satake H."/>
        </authorList>
    </citation>
    <scope>NUCLEOTIDE SEQUENCE</scope>
</reference>
<gene>
    <name evidence="2" type="ORF">Tco_0752368</name>
</gene>
<evidence type="ECO:0000256" key="1">
    <source>
        <dbReference type="SAM" id="MobiDB-lite"/>
    </source>
</evidence>
<organism evidence="2 3">
    <name type="scientific">Tanacetum coccineum</name>
    <dbReference type="NCBI Taxonomy" id="301880"/>
    <lineage>
        <taxon>Eukaryota</taxon>
        <taxon>Viridiplantae</taxon>
        <taxon>Streptophyta</taxon>
        <taxon>Embryophyta</taxon>
        <taxon>Tracheophyta</taxon>
        <taxon>Spermatophyta</taxon>
        <taxon>Magnoliopsida</taxon>
        <taxon>eudicotyledons</taxon>
        <taxon>Gunneridae</taxon>
        <taxon>Pentapetalae</taxon>
        <taxon>asterids</taxon>
        <taxon>campanulids</taxon>
        <taxon>Asterales</taxon>
        <taxon>Asteraceae</taxon>
        <taxon>Asteroideae</taxon>
        <taxon>Anthemideae</taxon>
        <taxon>Anthemidinae</taxon>
        <taxon>Tanacetum</taxon>
    </lineage>
</organism>
<feature type="compositionally biased region" description="Basic and acidic residues" evidence="1">
    <location>
        <begin position="158"/>
        <end position="174"/>
    </location>
</feature>
<evidence type="ECO:0000313" key="3">
    <source>
        <dbReference type="Proteomes" id="UP001151760"/>
    </source>
</evidence>
<comment type="caution">
    <text evidence="2">The sequence shown here is derived from an EMBL/GenBank/DDBJ whole genome shotgun (WGS) entry which is preliminary data.</text>
</comment>
<proteinExistence type="predicted"/>
<name>A0ABQ4Z9Z6_9ASTR</name>
<dbReference type="PANTHER" id="PTHR12616">
    <property type="entry name" value="VACUOLAR PROTEIN SORTING VPS41"/>
    <property type="match status" value="1"/>
</dbReference>
<sequence>MTRNITTPPMELDLDSFLQSEDDEDDVENDHIHRTALDELLLTDSDDSTAFVLFRYHFRSLLSKFTSSVSGVSVGESYRQLPPLFGSVRSSAKPGAALAAAAADTWDRYDVEILVMRVLVSFAELDVGSSLKKVVLQFRWSRHVDAIEDDGEPVSVSSEKDASESLVTNEKDAEFGNEVEGDDDGTVPQTDVSVDLTEKKDEKTPERPSLKPLELAEELEKKHAFTGLHWEEGAAAQPMKLEGVHGGSTVLGYFSVSSDNTITKIINAPNFKRDHGTPQVLAVHLNYIAIGMSRGLIVVFPSKYSPHYPDNMDTQMLMLGLISDKSYAPVTSMSFNHKGDHLFAGYADWALSSLG</sequence>
<protein>
    <submittedName>
        <fullName evidence="2">Uncharacterized protein</fullName>
    </submittedName>
</protein>
<dbReference type="InterPro" id="IPR045111">
    <property type="entry name" value="Vps41/Vps8"/>
</dbReference>
<keyword evidence="3" id="KW-1185">Reference proteome</keyword>
<dbReference type="PANTHER" id="PTHR12616:SF8">
    <property type="entry name" value="VACUOLAR PROTEIN SORTING-ASSOCIATED PROTEIN 8 HOMOLOG"/>
    <property type="match status" value="1"/>
</dbReference>
<dbReference type="EMBL" id="BQNB010011079">
    <property type="protein sequence ID" value="GJS85827.1"/>
    <property type="molecule type" value="Genomic_DNA"/>
</dbReference>
<dbReference type="Pfam" id="PF23410">
    <property type="entry name" value="Beta-prop_VPS8"/>
    <property type="match status" value="1"/>
</dbReference>
<accession>A0ABQ4Z9Z6</accession>
<feature type="region of interest" description="Disordered" evidence="1">
    <location>
        <begin position="150"/>
        <end position="213"/>
    </location>
</feature>
<evidence type="ECO:0000313" key="2">
    <source>
        <dbReference type="EMBL" id="GJS85827.1"/>
    </source>
</evidence>
<feature type="compositionally biased region" description="Acidic residues" evidence="1">
    <location>
        <begin position="175"/>
        <end position="185"/>
    </location>
</feature>
<reference evidence="2" key="2">
    <citation type="submission" date="2022-01" db="EMBL/GenBank/DDBJ databases">
        <authorList>
            <person name="Yamashiro T."/>
            <person name="Shiraishi A."/>
            <person name="Satake H."/>
            <person name="Nakayama K."/>
        </authorList>
    </citation>
    <scope>NUCLEOTIDE SEQUENCE</scope>
</reference>
<dbReference type="Proteomes" id="UP001151760">
    <property type="component" value="Unassembled WGS sequence"/>
</dbReference>
<feature type="compositionally biased region" description="Basic and acidic residues" evidence="1">
    <location>
        <begin position="196"/>
        <end position="209"/>
    </location>
</feature>